<dbReference type="OrthoDB" id="4872000at2"/>
<dbReference type="EMBL" id="SHKY01000002">
    <property type="protein sequence ID" value="RZU46668.1"/>
    <property type="molecule type" value="Genomic_DNA"/>
</dbReference>
<protein>
    <submittedName>
        <fullName evidence="1">Uncharacterized protein</fullName>
    </submittedName>
</protein>
<proteinExistence type="predicted"/>
<comment type="caution">
    <text evidence="1">The sequence shown here is derived from an EMBL/GenBank/DDBJ whole genome shotgun (WGS) entry which is preliminary data.</text>
</comment>
<sequence length="144" mass="15771">MSVGTWDDRDYPVLAAAVALCDPDQFEQARDDAIERQTGFDQATVQAALRALRNEDPPLFKQFEDGDGRIMSVRFPTGEARRRVGLWPVIPDVLIQTLVELAEREQNDEKKSLLRKVVDLLRDTPKAAVAAAAGVAVKALLGGG</sequence>
<evidence type="ECO:0000313" key="1">
    <source>
        <dbReference type="EMBL" id="RZU46668.1"/>
    </source>
</evidence>
<name>A0A4Q7Z891_9ACTN</name>
<dbReference type="Proteomes" id="UP000292564">
    <property type="component" value="Unassembled WGS sequence"/>
</dbReference>
<accession>A0A4Q7Z891</accession>
<dbReference type="AlphaFoldDB" id="A0A4Q7Z891"/>
<gene>
    <name evidence="1" type="ORF">EV385_6745</name>
</gene>
<keyword evidence="2" id="KW-1185">Reference proteome</keyword>
<reference evidence="1 2" key="1">
    <citation type="submission" date="2019-02" db="EMBL/GenBank/DDBJ databases">
        <title>Sequencing the genomes of 1000 actinobacteria strains.</title>
        <authorList>
            <person name="Klenk H.-P."/>
        </authorList>
    </citation>
    <scope>NUCLEOTIDE SEQUENCE [LARGE SCALE GENOMIC DNA]</scope>
    <source>
        <strain evidence="1 2">DSM 45162</strain>
    </source>
</reference>
<dbReference type="RefSeq" id="WP_130513853.1">
    <property type="nucleotide sequence ID" value="NZ_SHKY01000002.1"/>
</dbReference>
<organism evidence="1 2">
    <name type="scientific">Krasilnikovia cinnamomea</name>
    <dbReference type="NCBI Taxonomy" id="349313"/>
    <lineage>
        <taxon>Bacteria</taxon>
        <taxon>Bacillati</taxon>
        <taxon>Actinomycetota</taxon>
        <taxon>Actinomycetes</taxon>
        <taxon>Micromonosporales</taxon>
        <taxon>Micromonosporaceae</taxon>
        <taxon>Krasilnikovia</taxon>
    </lineage>
</organism>
<evidence type="ECO:0000313" key="2">
    <source>
        <dbReference type="Proteomes" id="UP000292564"/>
    </source>
</evidence>